<organism evidence="1 2">
    <name type="scientific">Chryseobacterium tagetis</name>
    <dbReference type="NCBI Taxonomy" id="2801334"/>
    <lineage>
        <taxon>Bacteria</taxon>
        <taxon>Pseudomonadati</taxon>
        <taxon>Bacteroidota</taxon>
        <taxon>Flavobacteriia</taxon>
        <taxon>Flavobacteriales</taxon>
        <taxon>Weeksellaceae</taxon>
        <taxon>Chryseobacterium group</taxon>
        <taxon>Chryseobacterium</taxon>
    </lineage>
</organism>
<sequence length="97" mass="11043">MKLLLVPIIFASISLSAQSTEKKVPSLKLKKDTLNMKIVDSSTTKKAKRKNMYTMLIVKPENLEMYACLKDKRIDTTEYKILNSTPPGKLKLLSKKK</sequence>
<keyword evidence="2" id="KW-1185">Reference proteome</keyword>
<reference evidence="1 2" key="1">
    <citation type="submission" date="2021-09" db="EMBL/GenBank/DDBJ databases">
        <title>Genome sequencing and assembly of Chryseobacterium sp. RG1.</title>
        <authorList>
            <person name="Chhetri G."/>
        </authorList>
    </citation>
    <scope>NUCLEOTIDE SEQUENCE [LARGE SCALE GENOMIC DNA]</scope>
    <source>
        <strain evidence="1 2">RG1</strain>
    </source>
</reference>
<dbReference type="EMBL" id="JAERSE020000001">
    <property type="protein sequence ID" value="MCA6066262.1"/>
    <property type="molecule type" value="Genomic_DNA"/>
</dbReference>
<protein>
    <submittedName>
        <fullName evidence="1">Uncharacterized protein</fullName>
    </submittedName>
</protein>
<gene>
    <name evidence="1" type="ORF">JI747_003665</name>
</gene>
<dbReference type="Proteomes" id="UP000618240">
    <property type="component" value="Unassembled WGS sequence"/>
</dbReference>
<proteinExistence type="predicted"/>
<dbReference type="RefSeq" id="WP_225686352.1">
    <property type="nucleotide sequence ID" value="NZ_JAERSE020000001.1"/>
</dbReference>
<evidence type="ECO:0000313" key="1">
    <source>
        <dbReference type="EMBL" id="MCA6066262.1"/>
    </source>
</evidence>
<comment type="caution">
    <text evidence="1">The sequence shown here is derived from an EMBL/GenBank/DDBJ whole genome shotgun (WGS) entry which is preliminary data.</text>
</comment>
<name>A0ABS7ZX04_9FLAO</name>
<accession>A0ABS7ZX04</accession>
<evidence type="ECO:0000313" key="2">
    <source>
        <dbReference type="Proteomes" id="UP000618240"/>
    </source>
</evidence>